<accession>A0A0G4FIJ5</accession>
<protein>
    <submittedName>
        <fullName evidence="1">Uncharacterized protein</fullName>
    </submittedName>
</protein>
<dbReference type="Proteomes" id="UP000041254">
    <property type="component" value="Unassembled WGS sequence"/>
</dbReference>
<evidence type="ECO:0000313" key="2">
    <source>
        <dbReference type="Proteomes" id="UP000041254"/>
    </source>
</evidence>
<keyword evidence="2" id="KW-1185">Reference proteome</keyword>
<dbReference type="AlphaFoldDB" id="A0A0G4FIJ5"/>
<dbReference type="InParanoid" id="A0A0G4FIJ5"/>
<name>A0A0G4FIJ5_VITBC</name>
<dbReference type="EMBL" id="CDMY01000439">
    <property type="protein sequence ID" value="CEM12932.1"/>
    <property type="molecule type" value="Genomic_DNA"/>
</dbReference>
<proteinExistence type="predicted"/>
<dbReference type="PhylomeDB" id="A0A0G4FIJ5"/>
<evidence type="ECO:0000313" key="1">
    <source>
        <dbReference type="EMBL" id="CEM12932.1"/>
    </source>
</evidence>
<sequence>MKDVCDRSGGAEVTRMIQVPPTWQEPQFVQYVKDLFNIQYDFLVKDSTDVFTPVASFKEGETYFIERTGTSAAAAADTVAASGPSQTPACLTPSALAPSGRREATPGWGILQLWPRPLRLQRVLPLS</sequence>
<dbReference type="VEuPathDB" id="CryptoDB:Vbra_5845"/>
<reference evidence="1 2" key="1">
    <citation type="submission" date="2014-11" db="EMBL/GenBank/DDBJ databases">
        <authorList>
            <person name="Zhu J."/>
            <person name="Qi W."/>
            <person name="Song R."/>
        </authorList>
    </citation>
    <scope>NUCLEOTIDE SEQUENCE [LARGE SCALE GENOMIC DNA]</scope>
</reference>
<organism evidence="1 2">
    <name type="scientific">Vitrella brassicaformis (strain CCMP3155)</name>
    <dbReference type="NCBI Taxonomy" id="1169540"/>
    <lineage>
        <taxon>Eukaryota</taxon>
        <taxon>Sar</taxon>
        <taxon>Alveolata</taxon>
        <taxon>Colpodellida</taxon>
        <taxon>Vitrellaceae</taxon>
        <taxon>Vitrella</taxon>
    </lineage>
</organism>
<gene>
    <name evidence="1" type="ORF">Vbra_5845</name>
</gene>